<evidence type="ECO:0000256" key="7">
    <source>
        <dbReference type="SAM" id="Phobius"/>
    </source>
</evidence>
<dbReference type="InterPro" id="IPR006153">
    <property type="entry name" value="Cation/H_exchanger_TM"/>
</dbReference>
<feature type="transmembrane region" description="Helical" evidence="7">
    <location>
        <begin position="370"/>
        <end position="389"/>
    </location>
</feature>
<dbReference type="PANTHER" id="PTHR32468">
    <property type="entry name" value="CATION/H + ANTIPORTER"/>
    <property type="match status" value="1"/>
</dbReference>
<evidence type="ECO:0000256" key="2">
    <source>
        <dbReference type="ARBA" id="ARBA00022448"/>
    </source>
</evidence>
<dbReference type="Proteomes" id="UP000239415">
    <property type="component" value="Unassembled WGS sequence"/>
</dbReference>
<comment type="caution">
    <text evidence="9">The sequence shown here is derived from an EMBL/GenBank/DDBJ whole genome shotgun (WGS) entry which is preliminary data.</text>
</comment>
<feature type="transmembrane region" description="Helical" evidence="7">
    <location>
        <begin position="64"/>
        <end position="83"/>
    </location>
</feature>
<feature type="transmembrane region" description="Helical" evidence="7">
    <location>
        <begin position="194"/>
        <end position="212"/>
    </location>
</feature>
<feature type="transmembrane region" description="Helical" evidence="7">
    <location>
        <begin position="284"/>
        <end position="304"/>
    </location>
</feature>
<keyword evidence="3 7" id="KW-0812">Transmembrane</keyword>
<keyword evidence="6 7" id="KW-0472">Membrane</keyword>
<organism evidence="9 10">
    <name type="scientific">Actinoplanes italicus</name>
    <dbReference type="NCBI Taxonomy" id="113567"/>
    <lineage>
        <taxon>Bacteria</taxon>
        <taxon>Bacillati</taxon>
        <taxon>Actinomycetota</taxon>
        <taxon>Actinomycetes</taxon>
        <taxon>Micromonosporales</taxon>
        <taxon>Micromonosporaceae</taxon>
        <taxon>Actinoplanes</taxon>
    </lineage>
</organism>
<evidence type="ECO:0000313" key="9">
    <source>
        <dbReference type="EMBL" id="PRX08630.1"/>
    </source>
</evidence>
<sequence>MTTFQATFLLLDLALILLLSQICGRIAQRLGQPAVIGEVVGGILAGPTLLGAVSTTLFPMEVRPFLTALANVGVAIFMFLIGLELNHRNLRGQGSIAASVAISSILLPFSLGVCLALFLAPRHEAEHRLGFLLFIGAAMSVTAFPVLARILTDRGLQRTTLGGLALACAAIDDVLAWSLLAVVITVAGSGGTDQWLLLLLAPYLGVMLGIVRPLLRRRLAAATGITPGLLATFFIGALLSAAATEWMGLHFLFGAFLFGALIPREGTGLLRREIVESTQRFNGTLLLPVFFVVAGFKVDLSLSAGGLLELGLILVVAITGKFGGAFLAARLHRLPPRQSVMLAILMNTRGLTELIILMVGLQLGLLDTELYSLMVVMAVVTTAMAGPLLRLAGLRTPVPPPADDLPISARATTDRDDRHG</sequence>
<accession>A0A2T0JLZ7</accession>
<feature type="transmembrane region" description="Helical" evidence="7">
    <location>
        <begin position="131"/>
        <end position="152"/>
    </location>
</feature>
<dbReference type="Gene3D" id="1.20.1530.20">
    <property type="match status" value="1"/>
</dbReference>
<feature type="domain" description="Cation/H+ exchanger transmembrane" evidence="8">
    <location>
        <begin position="17"/>
        <end position="389"/>
    </location>
</feature>
<keyword evidence="2" id="KW-0813">Transport</keyword>
<feature type="transmembrane region" description="Helical" evidence="7">
    <location>
        <begin position="310"/>
        <end position="328"/>
    </location>
</feature>
<dbReference type="Pfam" id="PF00999">
    <property type="entry name" value="Na_H_Exchanger"/>
    <property type="match status" value="1"/>
</dbReference>
<dbReference type="RefSeq" id="WP_106330750.1">
    <property type="nucleotide sequence ID" value="NZ_BOMO01000179.1"/>
</dbReference>
<feature type="transmembrane region" description="Helical" evidence="7">
    <location>
        <begin position="6"/>
        <end position="27"/>
    </location>
</feature>
<dbReference type="EMBL" id="PVMZ01000039">
    <property type="protein sequence ID" value="PRX08630.1"/>
    <property type="molecule type" value="Genomic_DNA"/>
</dbReference>
<evidence type="ECO:0000256" key="3">
    <source>
        <dbReference type="ARBA" id="ARBA00022692"/>
    </source>
</evidence>
<reference evidence="9 10" key="1">
    <citation type="submission" date="2018-03" db="EMBL/GenBank/DDBJ databases">
        <title>Genomic Encyclopedia of Archaeal and Bacterial Type Strains, Phase II (KMG-II): from individual species to whole genera.</title>
        <authorList>
            <person name="Goeker M."/>
        </authorList>
    </citation>
    <scope>NUCLEOTIDE SEQUENCE [LARGE SCALE GENOMIC DNA]</scope>
    <source>
        <strain evidence="9 10">DSM 43146</strain>
    </source>
</reference>
<evidence type="ECO:0000256" key="1">
    <source>
        <dbReference type="ARBA" id="ARBA00004141"/>
    </source>
</evidence>
<proteinExistence type="predicted"/>
<name>A0A2T0JLZ7_9ACTN</name>
<evidence type="ECO:0000256" key="5">
    <source>
        <dbReference type="ARBA" id="ARBA00023065"/>
    </source>
</evidence>
<dbReference type="GO" id="GO:0015297">
    <property type="term" value="F:antiporter activity"/>
    <property type="evidence" value="ECO:0007669"/>
    <property type="project" value="InterPro"/>
</dbReference>
<feature type="transmembrane region" description="Helical" evidence="7">
    <location>
        <begin position="219"/>
        <end position="240"/>
    </location>
</feature>
<dbReference type="InterPro" id="IPR050794">
    <property type="entry name" value="CPA2_transporter"/>
</dbReference>
<dbReference type="InterPro" id="IPR038770">
    <property type="entry name" value="Na+/solute_symporter_sf"/>
</dbReference>
<evidence type="ECO:0000256" key="4">
    <source>
        <dbReference type="ARBA" id="ARBA00022989"/>
    </source>
</evidence>
<dbReference type="GO" id="GO:1902600">
    <property type="term" value="P:proton transmembrane transport"/>
    <property type="evidence" value="ECO:0007669"/>
    <property type="project" value="InterPro"/>
</dbReference>
<keyword evidence="10" id="KW-1185">Reference proteome</keyword>
<feature type="transmembrane region" description="Helical" evidence="7">
    <location>
        <begin position="39"/>
        <end position="58"/>
    </location>
</feature>
<feature type="transmembrane region" description="Helical" evidence="7">
    <location>
        <begin position="340"/>
        <end position="364"/>
    </location>
</feature>
<dbReference type="GO" id="GO:0016020">
    <property type="term" value="C:membrane"/>
    <property type="evidence" value="ECO:0007669"/>
    <property type="project" value="UniProtKB-SubCell"/>
</dbReference>
<evidence type="ECO:0000256" key="6">
    <source>
        <dbReference type="ARBA" id="ARBA00023136"/>
    </source>
</evidence>
<gene>
    <name evidence="9" type="ORF">CLV67_13917</name>
</gene>
<evidence type="ECO:0000259" key="8">
    <source>
        <dbReference type="Pfam" id="PF00999"/>
    </source>
</evidence>
<comment type="subcellular location">
    <subcellularLocation>
        <location evidence="1">Membrane</location>
        <topology evidence="1">Multi-pass membrane protein</topology>
    </subcellularLocation>
</comment>
<keyword evidence="4 7" id="KW-1133">Transmembrane helix</keyword>
<dbReference type="AlphaFoldDB" id="A0A2T0JLZ7"/>
<feature type="transmembrane region" description="Helical" evidence="7">
    <location>
        <begin position="246"/>
        <end position="263"/>
    </location>
</feature>
<dbReference type="PANTHER" id="PTHR32468:SF0">
    <property type="entry name" value="K(+)_H(+) ANTIPORTER 1"/>
    <property type="match status" value="1"/>
</dbReference>
<dbReference type="OrthoDB" id="9793589at2"/>
<evidence type="ECO:0000313" key="10">
    <source>
        <dbReference type="Proteomes" id="UP000239415"/>
    </source>
</evidence>
<keyword evidence="5" id="KW-0406">Ion transport</keyword>
<feature type="transmembrane region" description="Helical" evidence="7">
    <location>
        <begin position="164"/>
        <end position="188"/>
    </location>
</feature>
<protein>
    <submittedName>
        <fullName evidence="9">Kef-type K+ transport system membrane component KefB</fullName>
    </submittedName>
</protein>
<feature type="transmembrane region" description="Helical" evidence="7">
    <location>
        <begin position="95"/>
        <end position="119"/>
    </location>
</feature>